<name>A0A9D4FJA8_DREPO</name>
<feature type="region of interest" description="Disordered" evidence="1">
    <location>
        <begin position="163"/>
        <end position="214"/>
    </location>
</feature>
<comment type="caution">
    <text evidence="2">The sequence shown here is derived from an EMBL/GenBank/DDBJ whole genome shotgun (WGS) entry which is preliminary data.</text>
</comment>
<evidence type="ECO:0000256" key="1">
    <source>
        <dbReference type="SAM" id="MobiDB-lite"/>
    </source>
</evidence>
<sequence>MSTMSTMSTINVKDIKRVTDTEATNRLFTKLKYDIGIEISSKLIQSLKQSKDRVVFYVGKEQKSYPAAIVKMFTNVKTNHVKIQPKYSVQELMNVFEILMNLSEYQCNGLTLDYSDWQSISSLVNMIELAEHLGMTEVVMFLKRIPQLLTFHNKTAYDNELLRRENESKENQKPMSVNEPSENDEKRSRTRKRSFTKVFSRSLSRKRREENVMN</sequence>
<proteinExistence type="predicted"/>
<protein>
    <submittedName>
        <fullName evidence="2">Uncharacterized protein</fullName>
    </submittedName>
</protein>
<reference evidence="2" key="2">
    <citation type="submission" date="2020-11" db="EMBL/GenBank/DDBJ databases">
        <authorList>
            <person name="McCartney M.A."/>
            <person name="Auch B."/>
            <person name="Kono T."/>
            <person name="Mallez S."/>
            <person name="Becker A."/>
            <person name="Gohl D.M."/>
            <person name="Silverstein K.A.T."/>
            <person name="Koren S."/>
            <person name="Bechman K.B."/>
            <person name="Herman A."/>
            <person name="Abrahante J.E."/>
            <person name="Garbe J."/>
        </authorList>
    </citation>
    <scope>NUCLEOTIDE SEQUENCE</scope>
    <source>
        <strain evidence="2">Duluth1</strain>
        <tissue evidence="2">Whole animal</tissue>
    </source>
</reference>
<dbReference type="Proteomes" id="UP000828390">
    <property type="component" value="Unassembled WGS sequence"/>
</dbReference>
<evidence type="ECO:0000313" key="2">
    <source>
        <dbReference type="EMBL" id="KAH3798253.1"/>
    </source>
</evidence>
<dbReference type="AlphaFoldDB" id="A0A9D4FJA8"/>
<reference evidence="2" key="1">
    <citation type="journal article" date="2019" name="bioRxiv">
        <title>The Genome of the Zebra Mussel, Dreissena polymorpha: A Resource for Invasive Species Research.</title>
        <authorList>
            <person name="McCartney M.A."/>
            <person name="Auch B."/>
            <person name="Kono T."/>
            <person name="Mallez S."/>
            <person name="Zhang Y."/>
            <person name="Obille A."/>
            <person name="Becker A."/>
            <person name="Abrahante J.E."/>
            <person name="Garbe J."/>
            <person name="Badalamenti J.P."/>
            <person name="Herman A."/>
            <person name="Mangelson H."/>
            <person name="Liachko I."/>
            <person name="Sullivan S."/>
            <person name="Sone E.D."/>
            <person name="Koren S."/>
            <person name="Silverstein K.A.T."/>
            <person name="Beckman K.B."/>
            <person name="Gohl D.M."/>
        </authorList>
    </citation>
    <scope>NUCLEOTIDE SEQUENCE</scope>
    <source>
        <strain evidence="2">Duluth1</strain>
        <tissue evidence="2">Whole animal</tissue>
    </source>
</reference>
<keyword evidence="3" id="KW-1185">Reference proteome</keyword>
<dbReference type="EMBL" id="JAIWYP010000007">
    <property type="protein sequence ID" value="KAH3798253.1"/>
    <property type="molecule type" value="Genomic_DNA"/>
</dbReference>
<evidence type="ECO:0000313" key="3">
    <source>
        <dbReference type="Proteomes" id="UP000828390"/>
    </source>
</evidence>
<gene>
    <name evidence="2" type="ORF">DPMN_151850</name>
</gene>
<organism evidence="2 3">
    <name type="scientific">Dreissena polymorpha</name>
    <name type="common">Zebra mussel</name>
    <name type="synonym">Mytilus polymorpha</name>
    <dbReference type="NCBI Taxonomy" id="45954"/>
    <lineage>
        <taxon>Eukaryota</taxon>
        <taxon>Metazoa</taxon>
        <taxon>Spiralia</taxon>
        <taxon>Lophotrochozoa</taxon>
        <taxon>Mollusca</taxon>
        <taxon>Bivalvia</taxon>
        <taxon>Autobranchia</taxon>
        <taxon>Heteroconchia</taxon>
        <taxon>Euheterodonta</taxon>
        <taxon>Imparidentia</taxon>
        <taxon>Neoheterodontei</taxon>
        <taxon>Myida</taxon>
        <taxon>Dreissenoidea</taxon>
        <taxon>Dreissenidae</taxon>
        <taxon>Dreissena</taxon>
    </lineage>
</organism>
<feature type="compositionally biased region" description="Basic and acidic residues" evidence="1">
    <location>
        <begin position="163"/>
        <end position="172"/>
    </location>
</feature>
<accession>A0A9D4FJA8</accession>